<keyword evidence="3" id="KW-1185">Reference proteome</keyword>
<feature type="transmembrane region" description="Helical" evidence="1">
    <location>
        <begin position="7"/>
        <end position="28"/>
    </location>
</feature>
<evidence type="ECO:0000313" key="3">
    <source>
        <dbReference type="Proteomes" id="UP000549052"/>
    </source>
</evidence>
<evidence type="ECO:0000256" key="1">
    <source>
        <dbReference type="SAM" id="Phobius"/>
    </source>
</evidence>
<keyword evidence="1" id="KW-0472">Membrane</keyword>
<dbReference type="Proteomes" id="UP000549052">
    <property type="component" value="Unassembled WGS sequence"/>
</dbReference>
<protein>
    <submittedName>
        <fullName evidence="2">Drug/metabolite transporter (DMT)-like permease</fullName>
    </submittedName>
</protein>
<dbReference type="InterPro" id="IPR036927">
    <property type="entry name" value="Cyt_c_oxase-like_su1_sf"/>
</dbReference>
<keyword evidence="1" id="KW-1133">Transmembrane helix</keyword>
<dbReference type="RefSeq" id="WP_182548375.1">
    <property type="nucleotide sequence ID" value="NZ_JACGXN010000001.1"/>
</dbReference>
<feature type="transmembrane region" description="Helical" evidence="1">
    <location>
        <begin position="101"/>
        <end position="119"/>
    </location>
</feature>
<name>A0A839EHH8_9HYPH</name>
<sequence>MPRVSQLFFKTATVFFLVGIILGLQMGISGNHAAFPAHAHLNLLGWVSSAIFGIYYALNPVRARGRLPMIQFAVFTAGVVIMIPALYFLSLGNTNMEPLVGIGSFIVLAGVLLFTAVVFSTEA</sequence>
<gene>
    <name evidence="2" type="ORF">FHW16_001427</name>
</gene>
<evidence type="ECO:0000313" key="2">
    <source>
        <dbReference type="EMBL" id="MBA8877745.1"/>
    </source>
</evidence>
<feature type="transmembrane region" description="Helical" evidence="1">
    <location>
        <begin position="40"/>
        <end position="58"/>
    </location>
</feature>
<dbReference type="SUPFAM" id="SSF81442">
    <property type="entry name" value="Cytochrome c oxidase subunit I-like"/>
    <property type="match status" value="1"/>
</dbReference>
<organism evidence="2 3">
    <name type="scientific">Phyllobacterium myrsinacearum</name>
    <dbReference type="NCBI Taxonomy" id="28101"/>
    <lineage>
        <taxon>Bacteria</taxon>
        <taxon>Pseudomonadati</taxon>
        <taxon>Pseudomonadota</taxon>
        <taxon>Alphaproteobacteria</taxon>
        <taxon>Hyphomicrobiales</taxon>
        <taxon>Phyllobacteriaceae</taxon>
        <taxon>Phyllobacterium</taxon>
    </lineage>
</organism>
<feature type="transmembrane region" description="Helical" evidence="1">
    <location>
        <begin position="70"/>
        <end position="89"/>
    </location>
</feature>
<keyword evidence="1" id="KW-0812">Transmembrane</keyword>
<dbReference type="EMBL" id="JACGXN010000001">
    <property type="protein sequence ID" value="MBA8877745.1"/>
    <property type="molecule type" value="Genomic_DNA"/>
</dbReference>
<reference evidence="2 3" key="1">
    <citation type="submission" date="2020-07" db="EMBL/GenBank/DDBJ databases">
        <title>Genomic Encyclopedia of Type Strains, Phase IV (KMG-V): Genome sequencing to study the core and pangenomes of soil and plant-associated prokaryotes.</title>
        <authorList>
            <person name="Whitman W."/>
        </authorList>
    </citation>
    <scope>NUCLEOTIDE SEQUENCE [LARGE SCALE GENOMIC DNA]</scope>
    <source>
        <strain evidence="2 3">AN3</strain>
    </source>
</reference>
<proteinExistence type="predicted"/>
<dbReference type="Gene3D" id="1.20.210.10">
    <property type="entry name" value="Cytochrome c oxidase-like, subunit I domain"/>
    <property type="match status" value="1"/>
</dbReference>
<dbReference type="AlphaFoldDB" id="A0A839EHH8"/>
<comment type="caution">
    <text evidence="2">The sequence shown here is derived from an EMBL/GenBank/DDBJ whole genome shotgun (WGS) entry which is preliminary data.</text>
</comment>
<accession>A0A839EHH8</accession>